<evidence type="ECO:0000256" key="1">
    <source>
        <dbReference type="ARBA" id="ARBA00005854"/>
    </source>
</evidence>
<dbReference type="EMBL" id="LCUC01000377">
    <property type="protein sequence ID" value="KKY31562.1"/>
    <property type="molecule type" value="Genomic_DNA"/>
</dbReference>
<proteinExistence type="inferred from homology"/>
<comment type="similarity">
    <text evidence="1">Belongs to the D-isomer specific 2-hydroxyacid dehydrogenase family.</text>
</comment>
<accession>A0A0G2FA66</accession>
<reference evidence="5 6" key="1">
    <citation type="submission" date="2015-05" db="EMBL/GenBank/DDBJ databases">
        <title>Distinctive expansion of gene families associated with plant cell wall degradation and secondary metabolism in the genomes of grapevine trunk pathogens.</title>
        <authorList>
            <person name="Lawrence D.P."/>
            <person name="Travadon R."/>
            <person name="Rolshausen P.E."/>
            <person name="Baumgartner K."/>
        </authorList>
    </citation>
    <scope>NUCLEOTIDE SEQUENCE [LARGE SCALE GENOMIC DNA]</scope>
    <source>
        <strain evidence="5">DA912</strain>
    </source>
</reference>
<reference evidence="5 6" key="2">
    <citation type="submission" date="2015-05" db="EMBL/GenBank/DDBJ databases">
        <authorList>
            <person name="Morales-Cruz A."/>
            <person name="Amrine K.C."/>
            <person name="Cantu D."/>
        </authorList>
    </citation>
    <scope>NUCLEOTIDE SEQUENCE [LARGE SCALE GENOMIC DNA]</scope>
    <source>
        <strain evidence="5">DA912</strain>
    </source>
</reference>
<sequence length="161" mass="17249">MVMPTDRTFTSGPHKLAIIDDYLDTSAPHFSHIPPRRLQISTYRDTIIPHDEAETTRLVEPSALISSVRERTDDEALKASSGGARQGRGPPAAAPSLAEQPSGGSSTKTFRAVSEDELFAGADAVGLHYVLIGRELGLMRRSALLVNTSRGGILWGGDGRV</sequence>
<dbReference type="InterPro" id="IPR050857">
    <property type="entry name" value="D-2-hydroxyacid_DH"/>
</dbReference>
<dbReference type="Gene3D" id="3.40.50.720">
    <property type="entry name" value="NAD(P)-binding Rossmann-like Domain"/>
    <property type="match status" value="1"/>
</dbReference>
<feature type="compositionally biased region" description="Basic and acidic residues" evidence="4">
    <location>
        <begin position="68"/>
        <end position="77"/>
    </location>
</feature>
<evidence type="ECO:0000256" key="4">
    <source>
        <dbReference type="SAM" id="MobiDB-lite"/>
    </source>
</evidence>
<dbReference type="AlphaFoldDB" id="A0A0G2FA66"/>
<protein>
    <submittedName>
        <fullName evidence="5">Putative glyoxylate reductase</fullName>
    </submittedName>
</protein>
<dbReference type="STRING" id="1214573.A0A0G2FA66"/>
<gene>
    <name evidence="5" type="ORF">UCDDA912_g08483</name>
</gene>
<keyword evidence="2" id="KW-0560">Oxidoreductase</keyword>
<evidence type="ECO:0000256" key="2">
    <source>
        <dbReference type="ARBA" id="ARBA00023002"/>
    </source>
</evidence>
<keyword evidence="6" id="KW-1185">Reference proteome</keyword>
<dbReference type="PANTHER" id="PTHR42789">
    <property type="entry name" value="D-ISOMER SPECIFIC 2-HYDROXYACID DEHYDROGENASE FAMILY PROTEIN (AFU_ORTHOLOGUE AFUA_6G10090)"/>
    <property type="match status" value="1"/>
</dbReference>
<name>A0A0G2FA66_9PEZI</name>
<keyword evidence="3" id="KW-0520">NAD</keyword>
<dbReference type="GO" id="GO:0016491">
    <property type="term" value="F:oxidoreductase activity"/>
    <property type="evidence" value="ECO:0007669"/>
    <property type="project" value="UniProtKB-KW"/>
</dbReference>
<evidence type="ECO:0000313" key="5">
    <source>
        <dbReference type="EMBL" id="KKY31562.1"/>
    </source>
</evidence>
<feature type="compositionally biased region" description="Low complexity" evidence="4">
    <location>
        <begin position="79"/>
        <end position="96"/>
    </location>
</feature>
<dbReference type="PANTHER" id="PTHR42789:SF1">
    <property type="entry name" value="D-ISOMER SPECIFIC 2-HYDROXYACID DEHYDROGENASE FAMILY PROTEIN (AFU_ORTHOLOGUE AFUA_6G10090)"/>
    <property type="match status" value="1"/>
</dbReference>
<organism evidence="5 6">
    <name type="scientific">Diaporthe ampelina</name>
    <dbReference type="NCBI Taxonomy" id="1214573"/>
    <lineage>
        <taxon>Eukaryota</taxon>
        <taxon>Fungi</taxon>
        <taxon>Dikarya</taxon>
        <taxon>Ascomycota</taxon>
        <taxon>Pezizomycotina</taxon>
        <taxon>Sordariomycetes</taxon>
        <taxon>Sordariomycetidae</taxon>
        <taxon>Diaporthales</taxon>
        <taxon>Diaporthaceae</taxon>
        <taxon>Diaporthe</taxon>
    </lineage>
</organism>
<comment type="caution">
    <text evidence="5">The sequence shown here is derived from an EMBL/GenBank/DDBJ whole genome shotgun (WGS) entry which is preliminary data.</text>
</comment>
<dbReference type="OrthoDB" id="298012at2759"/>
<evidence type="ECO:0000256" key="3">
    <source>
        <dbReference type="ARBA" id="ARBA00023027"/>
    </source>
</evidence>
<feature type="region of interest" description="Disordered" evidence="4">
    <location>
        <begin position="63"/>
        <end position="108"/>
    </location>
</feature>
<dbReference type="Proteomes" id="UP000034680">
    <property type="component" value="Unassembled WGS sequence"/>
</dbReference>
<evidence type="ECO:0000313" key="6">
    <source>
        <dbReference type="Proteomes" id="UP000034680"/>
    </source>
</evidence>